<dbReference type="EMBL" id="CP036347">
    <property type="protein sequence ID" value="QDU05149.1"/>
    <property type="molecule type" value="Genomic_DNA"/>
</dbReference>
<organism evidence="1 2">
    <name type="scientific">Gimesia chilikensis</name>
    <dbReference type="NCBI Taxonomy" id="2605989"/>
    <lineage>
        <taxon>Bacteria</taxon>
        <taxon>Pseudomonadati</taxon>
        <taxon>Planctomycetota</taxon>
        <taxon>Planctomycetia</taxon>
        <taxon>Planctomycetales</taxon>
        <taxon>Planctomycetaceae</taxon>
        <taxon>Gimesia</taxon>
    </lineage>
</organism>
<dbReference type="AlphaFoldDB" id="A0A517WIR8"/>
<proteinExistence type="predicted"/>
<sequence length="87" mass="10405">MQNTLNHNLLEFKKHRKRPAGWLRSCDSRVNTPSHQSRVFFHGVPPLVFAECERVERIHCERNDSFSFLKVDEPEKNEFTPDRELRL</sequence>
<reference evidence="1 2" key="1">
    <citation type="submission" date="2019-02" db="EMBL/GenBank/DDBJ databases">
        <title>Deep-cultivation of Planctomycetes and their phenomic and genomic characterization uncovers novel biology.</title>
        <authorList>
            <person name="Wiegand S."/>
            <person name="Jogler M."/>
            <person name="Boedeker C."/>
            <person name="Pinto D."/>
            <person name="Vollmers J."/>
            <person name="Rivas-Marin E."/>
            <person name="Kohn T."/>
            <person name="Peeters S.H."/>
            <person name="Heuer A."/>
            <person name="Rast P."/>
            <person name="Oberbeckmann S."/>
            <person name="Bunk B."/>
            <person name="Jeske O."/>
            <person name="Meyerdierks A."/>
            <person name="Storesund J.E."/>
            <person name="Kallscheuer N."/>
            <person name="Luecker S."/>
            <person name="Lage O.M."/>
            <person name="Pohl T."/>
            <person name="Merkel B.J."/>
            <person name="Hornburger P."/>
            <person name="Mueller R.-W."/>
            <person name="Bruemmer F."/>
            <person name="Labrenz M."/>
            <person name="Spormann A.M."/>
            <person name="Op den Camp H."/>
            <person name="Overmann J."/>
            <person name="Amann R."/>
            <person name="Jetten M.S.M."/>
            <person name="Mascher T."/>
            <person name="Medema M.H."/>
            <person name="Devos D.P."/>
            <person name="Kaster A.-K."/>
            <person name="Ovreas L."/>
            <person name="Rohde M."/>
            <person name="Galperin M.Y."/>
            <person name="Jogler C."/>
        </authorList>
    </citation>
    <scope>NUCLEOTIDE SEQUENCE [LARGE SCALE GENOMIC DNA]</scope>
    <source>
        <strain evidence="1 2">V6</strain>
    </source>
</reference>
<dbReference type="Proteomes" id="UP000320722">
    <property type="component" value="Chromosome"/>
</dbReference>
<accession>A0A517WIR8</accession>
<protein>
    <submittedName>
        <fullName evidence="1">Uncharacterized protein</fullName>
    </submittedName>
</protein>
<name>A0A517WIR8_9PLAN</name>
<gene>
    <name evidence="1" type="ORF">V6x_48840</name>
</gene>
<evidence type="ECO:0000313" key="1">
    <source>
        <dbReference type="EMBL" id="QDU05149.1"/>
    </source>
</evidence>
<evidence type="ECO:0000313" key="2">
    <source>
        <dbReference type="Proteomes" id="UP000320722"/>
    </source>
</evidence>